<feature type="domain" description="Secretion system C-terminal sorting" evidence="3">
    <location>
        <begin position="405"/>
        <end position="476"/>
    </location>
</feature>
<evidence type="ECO:0000259" key="3">
    <source>
        <dbReference type="Pfam" id="PF18962"/>
    </source>
</evidence>
<dbReference type="Proteomes" id="UP000236654">
    <property type="component" value="Unassembled WGS sequence"/>
</dbReference>
<organism evidence="5 6">
    <name type="scientific">Brumimicrobium salinarum</name>
    <dbReference type="NCBI Taxonomy" id="2058658"/>
    <lineage>
        <taxon>Bacteria</taxon>
        <taxon>Pseudomonadati</taxon>
        <taxon>Bacteroidota</taxon>
        <taxon>Flavobacteriia</taxon>
        <taxon>Flavobacteriales</taxon>
        <taxon>Crocinitomicaceae</taxon>
        <taxon>Brumimicrobium</taxon>
    </lineage>
</organism>
<evidence type="ECO:0000256" key="2">
    <source>
        <dbReference type="SAM" id="SignalP"/>
    </source>
</evidence>
<dbReference type="InterPro" id="IPR049304">
    <property type="entry name" value="Gly_rich_dom"/>
</dbReference>
<dbReference type="EMBL" id="PJNI01000007">
    <property type="protein sequence ID" value="PKR80903.1"/>
    <property type="molecule type" value="Genomic_DNA"/>
</dbReference>
<keyword evidence="6" id="KW-1185">Reference proteome</keyword>
<keyword evidence="1 2" id="KW-0732">Signal</keyword>
<dbReference type="RefSeq" id="WP_101334285.1">
    <property type="nucleotide sequence ID" value="NZ_PJNI01000007.1"/>
</dbReference>
<name>A0A2I0R2U5_9FLAO</name>
<protein>
    <submittedName>
        <fullName evidence="5">Uncharacterized protein</fullName>
    </submittedName>
</protein>
<evidence type="ECO:0000313" key="5">
    <source>
        <dbReference type="EMBL" id="PKR80903.1"/>
    </source>
</evidence>
<dbReference type="OrthoDB" id="1391570at2"/>
<evidence type="ECO:0000256" key="1">
    <source>
        <dbReference type="ARBA" id="ARBA00022729"/>
    </source>
</evidence>
<feature type="chain" id="PRO_5014179359" evidence="2">
    <location>
        <begin position="25"/>
        <end position="478"/>
    </location>
</feature>
<dbReference type="NCBIfam" id="TIGR04183">
    <property type="entry name" value="Por_Secre_tail"/>
    <property type="match status" value="1"/>
</dbReference>
<feature type="signal peptide" evidence="2">
    <location>
        <begin position="1"/>
        <end position="24"/>
    </location>
</feature>
<gene>
    <name evidence="5" type="ORF">CW751_06960</name>
</gene>
<sequence length="478" mass="47967">MKLRNLIWGIPCGLSLLFSGNLIAQQDTVIITNGSSWTVPSTANPSSISVECWGAGGAGAYTSTEEAVGGAGGGGAYAKTIFTNFTVGQTISYEIGTGGSGTSGANAGGDTWFYVNGINGVKAEGGKGAANNSSVGANGGSASNSFGDITLDGGKGGNGSFDSGAICGDEAASGGGGAAATPLSAGAIGGNASTSTGGVFCAGNHSDGGIGASNLLFQNINSEGGDGVTYSGNGVNGLYGAGGSGAVSNTYNGGDGGDGLIRIIYSSACNETATQTINRCGPFTWINGVQYITSNNTATHIVAGAATNGCDSVYTLNLTITVPDVTTTQVGGGFLSANATGADYQWIDCSDNSPITGATNQDFTPSVNGSYAVIVTENGCSATSDCMVVNNASLEEEKNNTLINVFPNPAQNFIHVSVSGSQNSPTQLKVIDAAGRVLKTQNIVKSNTKIDISRFNKGVYFVKIISRNTQSMHRFIKN</sequence>
<dbReference type="InterPro" id="IPR026444">
    <property type="entry name" value="Secre_tail"/>
</dbReference>
<comment type="caution">
    <text evidence="5">The sequence shown here is derived from an EMBL/GenBank/DDBJ whole genome shotgun (WGS) entry which is preliminary data.</text>
</comment>
<evidence type="ECO:0000259" key="4">
    <source>
        <dbReference type="Pfam" id="PF21722"/>
    </source>
</evidence>
<evidence type="ECO:0000313" key="6">
    <source>
        <dbReference type="Proteomes" id="UP000236654"/>
    </source>
</evidence>
<dbReference type="Pfam" id="PF18962">
    <property type="entry name" value="Por_Secre_tail"/>
    <property type="match status" value="1"/>
</dbReference>
<reference evidence="5 6" key="1">
    <citation type="submission" date="2017-12" db="EMBL/GenBank/DDBJ databases">
        <title>The draft genome sequence of Brumimicrobium saltpan LHR20.</title>
        <authorList>
            <person name="Do Z.-J."/>
            <person name="Luo H.-R."/>
        </authorList>
    </citation>
    <scope>NUCLEOTIDE SEQUENCE [LARGE SCALE GENOMIC DNA]</scope>
    <source>
        <strain evidence="5 6">LHR20</strain>
    </source>
</reference>
<feature type="domain" description="Glycine-rich" evidence="4">
    <location>
        <begin position="35"/>
        <end position="265"/>
    </location>
</feature>
<proteinExistence type="predicted"/>
<accession>A0A2I0R2U5</accession>
<dbReference type="Pfam" id="PF21722">
    <property type="entry name" value="Gly_rich_2"/>
    <property type="match status" value="1"/>
</dbReference>
<dbReference type="AlphaFoldDB" id="A0A2I0R2U5"/>